<dbReference type="InterPro" id="IPR001675">
    <property type="entry name" value="Glyco_trans_29"/>
</dbReference>
<dbReference type="PANTHER" id="PTHR47379:SF3">
    <property type="entry name" value="SIALYLTRANSFERASE-LIKE PROTEIN 2"/>
    <property type="match status" value="1"/>
</dbReference>
<evidence type="ECO:0000256" key="6">
    <source>
        <dbReference type="ARBA" id="ARBA00022968"/>
    </source>
</evidence>
<evidence type="ECO:0000256" key="5">
    <source>
        <dbReference type="ARBA" id="ARBA00022692"/>
    </source>
</evidence>
<comment type="similarity">
    <text evidence="2">Belongs to the glycosyltransferase 29 family.</text>
</comment>
<evidence type="ECO:0000256" key="10">
    <source>
        <dbReference type="ARBA" id="ARBA00023180"/>
    </source>
</evidence>
<evidence type="ECO:0000256" key="3">
    <source>
        <dbReference type="ARBA" id="ARBA00022676"/>
    </source>
</evidence>
<feature type="transmembrane region" description="Helical" evidence="11">
    <location>
        <begin position="30"/>
        <end position="53"/>
    </location>
</feature>
<keyword evidence="5 11" id="KW-0812">Transmembrane</keyword>
<accession>A0A7S0WL22</accession>
<keyword evidence="10" id="KW-0325">Glycoprotein</keyword>
<evidence type="ECO:0000256" key="2">
    <source>
        <dbReference type="ARBA" id="ARBA00006003"/>
    </source>
</evidence>
<dbReference type="AlphaFoldDB" id="A0A7S0WL22"/>
<evidence type="ECO:0000256" key="7">
    <source>
        <dbReference type="ARBA" id="ARBA00022989"/>
    </source>
</evidence>
<keyword evidence="8" id="KW-0333">Golgi apparatus</keyword>
<evidence type="ECO:0000256" key="4">
    <source>
        <dbReference type="ARBA" id="ARBA00022679"/>
    </source>
</evidence>
<keyword evidence="7 11" id="KW-1133">Transmembrane helix</keyword>
<sequence>MLGQFIQDTTLNSSLLRSAPIPTQILKMKIFHLALTGCVTVFTIISLLCGLAWRSLVRIENKRAILLSELRQISGEIATLEDSRGIHGSHWHAHDSTNLLRGHNTARSAQGLRSHASRRSHGNLHLSHALQHPQEGQEFILPGYLDQIIAEDWYPFAEGLNTTGNRSAAPILERVARCVAARELTPRILNDLDPTGCTLGVSFPPHTKNRWVYKKTGKVEPLHHAHNVCALIDQYWQLGTLSGIITQEFLRTHPNPGEFLTKRSGRARRKWSGWSMFPEIPPFMPNQFNSCAVVGSSADVKEVSFGAEIDNHEAVFRVNDAPTRRYETMVGRRTTFRVLNNMGTGGSHKEHPGEVALLKGDLSSGFFKVNGNSPAYVLHMPKANYGSAGGTGRVAVDFAVSVCKHVDIYGFATELGYKEWTRYFSNVPGEGHHPLRGIAFYTVMECIGALTIRAPNRPLPRYVPTLTDLAREMYHQFGYRECGEVITTDLLRQQSLLMTHDVSRAPTWPSRQDRRKYVVTDVGRGTIQNQLCIDKHQ</sequence>
<protein>
    <submittedName>
        <fullName evidence="12">Uncharacterized protein</fullName>
    </submittedName>
</protein>
<evidence type="ECO:0000256" key="1">
    <source>
        <dbReference type="ARBA" id="ARBA00004323"/>
    </source>
</evidence>
<name>A0A7S0WL22_9CHLO</name>
<dbReference type="GO" id="GO:0008373">
    <property type="term" value="F:sialyltransferase activity"/>
    <property type="evidence" value="ECO:0007669"/>
    <property type="project" value="InterPro"/>
</dbReference>
<dbReference type="Gene3D" id="3.90.1480.20">
    <property type="entry name" value="Glycosyl transferase family 29"/>
    <property type="match status" value="1"/>
</dbReference>
<keyword evidence="6" id="KW-0735">Signal-anchor</keyword>
<dbReference type="Pfam" id="PF00777">
    <property type="entry name" value="Glyco_transf_29"/>
    <property type="match status" value="1"/>
</dbReference>
<reference evidence="12" key="1">
    <citation type="submission" date="2021-01" db="EMBL/GenBank/DDBJ databases">
        <authorList>
            <person name="Corre E."/>
            <person name="Pelletier E."/>
            <person name="Niang G."/>
            <person name="Scheremetjew M."/>
            <person name="Finn R."/>
            <person name="Kale V."/>
            <person name="Holt S."/>
            <person name="Cochrane G."/>
            <person name="Meng A."/>
            <person name="Brown T."/>
            <person name="Cohen L."/>
        </authorList>
    </citation>
    <scope>NUCLEOTIDE SEQUENCE</scope>
    <source>
        <strain evidence="12">CCMP722</strain>
    </source>
</reference>
<keyword evidence="4" id="KW-0808">Transferase</keyword>
<evidence type="ECO:0000256" key="8">
    <source>
        <dbReference type="ARBA" id="ARBA00023034"/>
    </source>
</evidence>
<dbReference type="GO" id="GO:0000139">
    <property type="term" value="C:Golgi membrane"/>
    <property type="evidence" value="ECO:0007669"/>
    <property type="project" value="UniProtKB-SubCell"/>
</dbReference>
<evidence type="ECO:0000313" key="12">
    <source>
        <dbReference type="EMBL" id="CAD8670796.1"/>
    </source>
</evidence>
<dbReference type="InterPro" id="IPR038578">
    <property type="entry name" value="GT29-like_sf"/>
</dbReference>
<keyword evidence="3" id="KW-0328">Glycosyltransferase</keyword>
<evidence type="ECO:0000256" key="11">
    <source>
        <dbReference type="SAM" id="Phobius"/>
    </source>
</evidence>
<dbReference type="PANTHER" id="PTHR47379">
    <property type="entry name" value="SIALYLTRANSFERASE-LIKE PROTEIN 2"/>
    <property type="match status" value="1"/>
</dbReference>
<comment type="subcellular location">
    <subcellularLocation>
        <location evidence="1">Golgi apparatus membrane</location>
        <topology evidence="1">Single-pass type II membrane protein</topology>
    </subcellularLocation>
</comment>
<proteinExistence type="inferred from homology"/>
<keyword evidence="9 11" id="KW-0472">Membrane</keyword>
<gene>
    <name evidence="12" type="ORF">POBO1169_LOCUS10609</name>
</gene>
<dbReference type="EMBL" id="HBFA01020737">
    <property type="protein sequence ID" value="CAD8670796.1"/>
    <property type="molecule type" value="Transcribed_RNA"/>
</dbReference>
<organism evidence="12">
    <name type="scientific">Pyramimonas obovata</name>
    <dbReference type="NCBI Taxonomy" id="1411642"/>
    <lineage>
        <taxon>Eukaryota</taxon>
        <taxon>Viridiplantae</taxon>
        <taxon>Chlorophyta</taxon>
        <taxon>Pyramimonadophyceae</taxon>
        <taxon>Pyramimonadales</taxon>
        <taxon>Pyramimonadaceae</taxon>
        <taxon>Pyramimonas</taxon>
        <taxon>Pyramimonas incertae sedis</taxon>
    </lineage>
</organism>
<evidence type="ECO:0000256" key="9">
    <source>
        <dbReference type="ARBA" id="ARBA00023136"/>
    </source>
</evidence>